<feature type="transmembrane region" description="Helical" evidence="1">
    <location>
        <begin position="21"/>
        <end position="39"/>
    </location>
</feature>
<organism evidence="2">
    <name type="scientific">Brassica napus</name>
    <name type="common">Rape</name>
    <dbReference type="NCBI Taxonomy" id="3708"/>
    <lineage>
        <taxon>Eukaryota</taxon>
        <taxon>Viridiplantae</taxon>
        <taxon>Streptophyta</taxon>
        <taxon>Embryophyta</taxon>
        <taxon>Tracheophyta</taxon>
        <taxon>Spermatophyta</taxon>
        <taxon>Magnoliopsida</taxon>
        <taxon>eudicotyledons</taxon>
        <taxon>Gunneridae</taxon>
        <taxon>Pentapetalae</taxon>
        <taxon>rosids</taxon>
        <taxon>malvids</taxon>
        <taxon>Brassicales</taxon>
        <taxon>Brassicaceae</taxon>
        <taxon>Brassiceae</taxon>
        <taxon>Brassica</taxon>
    </lineage>
</organism>
<dbReference type="AlphaFoldDB" id="A0A816JZD2"/>
<evidence type="ECO:0000313" key="2">
    <source>
        <dbReference type="EMBL" id="CAF1902468.1"/>
    </source>
</evidence>
<name>A0A816JZD2_BRANA</name>
<evidence type="ECO:0000256" key="1">
    <source>
        <dbReference type="SAM" id="Phobius"/>
    </source>
</evidence>
<protein>
    <submittedName>
        <fullName evidence="2">(rape) hypothetical protein</fullName>
    </submittedName>
</protein>
<dbReference type="EMBL" id="HG994366">
    <property type="protein sequence ID" value="CAF1902468.1"/>
    <property type="molecule type" value="Genomic_DNA"/>
</dbReference>
<dbReference type="Proteomes" id="UP001295469">
    <property type="component" value="Chromosome C02"/>
</dbReference>
<keyword evidence="1" id="KW-0812">Transmembrane</keyword>
<keyword evidence="1" id="KW-1133">Transmembrane helix</keyword>
<gene>
    <name evidence="2" type="ORF">DARMORV10_C02P22790.1</name>
</gene>
<reference evidence="2" key="1">
    <citation type="submission" date="2021-01" db="EMBL/GenBank/DDBJ databases">
        <authorList>
            <consortium name="Genoscope - CEA"/>
            <person name="William W."/>
        </authorList>
    </citation>
    <scope>NUCLEOTIDE SEQUENCE</scope>
</reference>
<keyword evidence="1" id="KW-0472">Membrane</keyword>
<sequence length="42" mass="4829">MMNVTFSCNKGLWVCVCNRQVRSPLASLFLLIFVVNVSFEFD</sequence>
<proteinExistence type="predicted"/>
<accession>A0A816JZD2</accession>